<proteinExistence type="predicted"/>
<dbReference type="EMBL" id="JALLKP010000005">
    <property type="protein sequence ID" value="KAK2195164.1"/>
    <property type="molecule type" value="Genomic_DNA"/>
</dbReference>
<evidence type="ECO:0000313" key="1">
    <source>
        <dbReference type="EMBL" id="KAK2195164.1"/>
    </source>
</evidence>
<sequence>MYRNGSLLAPHVMYCFRAEILHSDDAMYLRVDALTNIEKPVSYYYLVIKDTVVTIQYEQYTNQYKELHDPYSMNVIWDKTHEVISGYSTDFKVYLLQPRGGHYATEVVNNHYTFWSITKYPDEIVVKILVYTADKVSPKPCITLTLRNAKGMLKERCVVWNPELKQFDIIDKIPSEFLEARDRIKLDEGGYSSTERYITHPFISGRSIDIMNSKLQKLMHMYARTSATKPIMLLLQAPYGFVIRKLLRESEVMYDFEDCYIFTIYVTLIKEKALLHFTFLKKGRVVTVYYMLGKKECSQITYTIHYLLKATTFRHIKYDLQKNTTGIRICCVSAYETPFVTFHPAFGYFVGAVYIGDECIWVFNQNQKTIFDHVKMTETGSDIQVQVYLMNMNDKYILHTTRLIPRKQITVLKYVDDKNKQVKALPNIC</sequence>
<dbReference type="Proteomes" id="UP001214638">
    <property type="component" value="Unassembled WGS sequence"/>
</dbReference>
<dbReference type="KEGG" id="bdw:94337763"/>
<dbReference type="AlphaFoldDB" id="A0AAD9PHW4"/>
<name>A0AAD9PHW4_9APIC</name>
<protein>
    <submittedName>
        <fullName evidence="1">Uncharacterized protein</fullName>
    </submittedName>
</protein>
<dbReference type="GeneID" id="94337763"/>
<keyword evidence="2" id="KW-1185">Reference proteome</keyword>
<dbReference type="RefSeq" id="XP_067802007.1">
    <property type="nucleotide sequence ID" value="XM_067948476.1"/>
</dbReference>
<accession>A0AAD9PHW4</accession>
<gene>
    <name evidence="1" type="ORF">BdWA1_003466</name>
</gene>
<reference evidence="1" key="1">
    <citation type="journal article" date="2023" name="Nat. Microbiol.">
        <title>Babesia duncani multi-omics identifies virulence factors and drug targets.</title>
        <authorList>
            <person name="Singh P."/>
            <person name="Lonardi S."/>
            <person name="Liang Q."/>
            <person name="Vydyam P."/>
            <person name="Khabirova E."/>
            <person name="Fang T."/>
            <person name="Gihaz S."/>
            <person name="Thekkiniath J."/>
            <person name="Munshi M."/>
            <person name="Abel S."/>
            <person name="Ciampossin L."/>
            <person name="Batugedara G."/>
            <person name="Gupta M."/>
            <person name="Lu X.M."/>
            <person name="Lenz T."/>
            <person name="Chakravarty S."/>
            <person name="Cornillot E."/>
            <person name="Hu Y."/>
            <person name="Ma W."/>
            <person name="Gonzalez L.M."/>
            <person name="Sanchez S."/>
            <person name="Estrada K."/>
            <person name="Sanchez-Flores A."/>
            <person name="Montero E."/>
            <person name="Harb O.S."/>
            <person name="Le Roch K.G."/>
            <person name="Mamoun C.B."/>
        </authorList>
    </citation>
    <scope>NUCLEOTIDE SEQUENCE</scope>
    <source>
        <strain evidence="1">WA1</strain>
    </source>
</reference>
<organism evidence="1 2">
    <name type="scientific">Babesia duncani</name>
    <dbReference type="NCBI Taxonomy" id="323732"/>
    <lineage>
        <taxon>Eukaryota</taxon>
        <taxon>Sar</taxon>
        <taxon>Alveolata</taxon>
        <taxon>Apicomplexa</taxon>
        <taxon>Aconoidasida</taxon>
        <taxon>Piroplasmida</taxon>
        <taxon>Babesiidae</taxon>
        <taxon>Babesia</taxon>
    </lineage>
</organism>
<comment type="caution">
    <text evidence="1">The sequence shown here is derived from an EMBL/GenBank/DDBJ whole genome shotgun (WGS) entry which is preliminary data.</text>
</comment>
<evidence type="ECO:0000313" key="2">
    <source>
        <dbReference type="Proteomes" id="UP001214638"/>
    </source>
</evidence>